<dbReference type="Gene3D" id="3.10.450.50">
    <property type="match status" value="1"/>
</dbReference>
<name>A0A221URW4_9FLAO</name>
<evidence type="ECO:0000313" key="3">
    <source>
        <dbReference type="Proteomes" id="UP000204551"/>
    </source>
</evidence>
<accession>A0A221URW4</accession>
<protein>
    <submittedName>
        <fullName evidence="2">CbbQ/NirQ/NorQ/GpvN family protein</fullName>
    </submittedName>
</protein>
<gene>
    <name evidence="2" type="ORF">AREALGSMS7_00557</name>
</gene>
<feature type="domain" description="SnoaL-like" evidence="1">
    <location>
        <begin position="9"/>
        <end position="76"/>
    </location>
</feature>
<sequence>METSKFTAEWLNAWNSHNLDAIMEHYSQDIDFVSPIIKQMGIKDEGNISSKNELKEYFSKALQKYPSLNFEFYHELQGVHSVVLFYKSVNDSLSAEYMEFDKEERICKVRAHYKF</sequence>
<organism evidence="2 3">
    <name type="scientific">Arenibacter algicola</name>
    <dbReference type="NCBI Taxonomy" id="616991"/>
    <lineage>
        <taxon>Bacteria</taxon>
        <taxon>Pseudomonadati</taxon>
        <taxon>Bacteroidota</taxon>
        <taxon>Flavobacteriia</taxon>
        <taxon>Flavobacteriales</taxon>
        <taxon>Flavobacteriaceae</taxon>
        <taxon>Arenibacter</taxon>
    </lineage>
</organism>
<dbReference type="KEGG" id="aalg:AREALGSMS7_00557"/>
<dbReference type="Proteomes" id="UP000204551">
    <property type="component" value="Chromosome"/>
</dbReference>
<dbReference type="EMBL" id="CP022515">
    <property type="protein sequence ID" value="ASO04045.1"/>
    <property type="molecule type" value="Genomic_DNA"/>
</dbReference>
<dbReference type="RefSeq" id="WP_093977158.1">
    <property type="nucleotide sequence ID" value="NZ_CP022515.1"/>
</dbReference>
<evidence type="ECO:0000259" key="1">
    <source>
        <dbReference type="Pfam" id="PF12680"/>
    </source>
</evidence>
<evidence type="ECO:0000313" key="2">
    <source>
        <dbReference type="EMBL" id="ASO04045.1"/>
    </source>
</evidence>
<proteinExistence type="predicted"/>
<dbReference type="InterPro" id="IPR032710">
    <property type="entry name" value="NTF2-like_dom_sf"/>
</dbReference>
<dbReference type="InterPro" id="IPR037401">
    <property type="entry name" value="SnoaL-like"/>
</dbReference>
<dbReference type="Pfam" id="PF12680">
    <property type="entry name" value="SnoaL_2"/>
    <property type="match status" value="1"/>
</dbReference>
<dbReference type="SUPFAM" id="SSF54427">
    <property type="entry name" value="NTF2-like"/>
    <property type="match status" value="1"/>
</dbReference>
<reference evidence="2 3" key="1">
    <citation type="submission" date="2017-07" db="EMBL/GenBank/DDBJ databases">
        <title>Genome Sequence of Arenibacter algicola Strain SMS7 Isolated from a culture of the Diatom Skeletonema marinoi.</title>
        <authorList>
            <person name="Topel M."/>
            <person name="Pinder M.I.M."/>
            <person name="Johansson O.N."/>
            <person name="Kourtchenko O."/>
            <person name="Godhe A."/>
            <person name="Clarke A.K."/>
        </authorList>
    </citation>
    <scope>NUCLEOTIDE SEQUENCE [LARGE SCALE GENOMIC DNA]</scope>
    <source>
        <strain evidence="2 3">SMS7</strain>
    </source>
</reference>
<dbReference type="AlphaFoldDB" id="A0A221URW4"/>